<evidence type="ECO:0000313" key="7">
    <source>
        <dbReference type="Proteomes" id="UP000552097"/>
    </source>
</evidence>
<keyword evidence="1" id="KW-0805">Transcription regulation</keyword>
<dbReference type="RefSeq" id="WP_221483538.1">
    <property type="nucleotide sequence ID" value="NZ_JACHMO010000001.1"/>
</dbReference>
<gene>
    <name evidence="6" type="ORF">F4560_003502</name>
</gene>
<dbReference type="Pfam" id="PF21597">
    <property type="entry name" value="TetR_C_43"/>
    <property type="match status" value="1"/>
</dbReference>
<sequence>MDQKEEHGGSLRADAARNRERVLEVARAQLSAGDDSLQLNAIARLAGVGVGTVYRHFPNRHALLEALMSERFQRLVEDARVAAADVDPARGLQALLRSTLGLISTDAGFAAVLESADHAGGSTAAMKADLDQVVTRLLDRAGEAGVIRTDVDADDIRRLLCGVQHAVRSGGNDPRQADLYLDVLLGGLRPRH</sequence>
<comment type="caution">
    <text evidence="6">The sequence shown here is derived from an EMBL/GenBank/DDBJ whole genome shotgun (WGS) entry which is preliminary data.</text>
</comment>
<dbReference type="EMBL" id="JACHMO010000001">
    <property type="protein sequence ID" value="MBB5803734.1"/>
    <property type="molecule type" value="Genomic_DNA"/>
</dbReference>
<evidence type="ECO:0000313" key="6">
    <source>
        <dbReference type="EMBL" id="MBB5803734.1"/>
    </source>
</evidence>
<dbReference type="Proteomes" id="UP000552097">
    <property type="component" value="Unassembled WGS sequence"/>
</dbReference>
<dbReference type="GO" id="GO:0003700">
    <property type="term" value="F:DNA-binding transcription factor activity"/>
    <property type="evidence" value="ECO:0007669"/>
    <property type="project" value="TreeGrafter"/>
</dbReference>
<dbReference type="GO" id="GO:0000976">
    <property type="term" value="F:transcription cis-regulatory region binding"/>
    <property type="evidence" value="ECO:0007669"/>
    <property type="project" value="TreeGrafter"/>
</dbReference>
<evidence type="ECO:0000259" key="5">
    <source>
        <dbReference type="PROSITE" id="PS50977"/>
    </source>
</evidence>
<name>A0A7W9HK22_9PSEU</name>
<proteinExistence type="predicted"/>
<dbReference type="SUPFAM" id="SSF46689">
    <property type="entry name" value="Homeodomain-like"/>
    <property type="match status" value="1"/>
</dbReference>
<organism evidence="6 7">
    <name type="scientific">Saccharothrix ecbatanensis</name>
    <dbReference type="NCBI Taxonomy" id="1105145"/>
    <lineage>
        <taxon>Bacteria</taxon>
        <taxon>Bacillati</taxon>
        <taxon>Actinomycetota</taxon>
        <taxon>Actinomycetes</taxon>
        <taxon>Pseudonocardiales</taxon>
        <taxon>Pseudonocardiaceae</taxon>
        <taxon>Saccharothrix</taxon>
    </lineage>
</organism>
<reference evidence="6 7" key="1">
    <citation type="submission" date="2020-08" db="EMBL/GenBank/DDBJ databases">
        <title>Sequencing the genomes of 1000 actinobacteria strains.</title>
        <authorList>
            <person name="Klenk H.-P."/>
        </authorList>
    </citation>
    <scope>NUCLEOTIDE SEQUENCE [LARGE SCALE GENOMIC DNA]</scope>
    <source>
        <strain evidence="6 7">DSM 45486</strain>
    </source>
</reference>
<keyword evidence="7" id="KW-1185">Reference proteome</keyword>
<dbReference type="InterPro" id="IPR001647">
    <property type="entry name" value="HTH_TetR"/>
</dbReference>
<keyword evidence="2 4" id="KW-0238">DNA-binding</keyword>
<keyword evidence="3" id="KW-0804">Transcription</keyword>
<protein>
    <submittedName>
        <fullName evidence="6">AcrR family transcriptional regulator</fullName>
    </submittedName>
</protein>
<dbReference type="PANTHER" id="PTHR30055">
    <property type="entry name" value="HTH-TYPE TRANSCRIPTIONAL REGULATOR RUTR"/>
    <property type="match status" value="1"/>
</dbReference>
<accession>A0A7W9HK22</accession>
<evidence type="ECO:0000256" key="4">
    <source>
        <dbReference type="PROSITE-ProRule" id="PRU00335"/>
    </source>
</evidence>
<dbReference type="InterPro" id="IPR050109">
    <property type="entry name" value="HTH-type_TetR-like_transc_reg"/>
</dbReference>
<evidence type="ECO:0000256" key="2">
    <source>
        <dbReference type="ARBA" id="ARBA00023125"/>
    </source>
</evidence>
<feature type="DNA-binding region" description="H-T-H motif" evidence="4">
    <location>
        <begin position="38"/>
        <end position="57"/>
    </location>
</feature>
<dbReference type="InterPro" id="IPR036271">
    <property type="entry name" value="Tet_transcr_reg_TetR-rel_C_sf"/>
</dbReference>
<feature type="domain" description="HTH tetR-type" evidence="5">
    <location>
        <begin position="16"/>
        <end position="75"/>
    </location>
</feature>
<dbReference type="Pfam" id="PF00440">
    <property type="entry name" value="TetR_N"/>
    <property type="match status" value="1"/>
</dbReference>
<evidence type="ECO:0000256" key="1">
    <source>
        <dbReference type="ARBA" id="ARBA00023015"/>
    </source>
</evidence>
<dbReference type="InterPro" id="IPR049445">
    <property type="entry name" value="TetR_SbtR-like_C"/>
</dbReference>
<dbReference type="Gene3D" id="1.10.357.10">
    <property type="entry name" value="Tetracycline Repressor, domain 2"/>
    <property type="match status" value="1"/>
</dbReference>
<dbReference type="AlphaFoldDB" id="A0A7W9HK22"/>
<dbReference type="SUPFAM" id="SSF48498">
    <property type="entry name" value="Tetracyclin repressor-like, C-terminal domain"/>
    <property type="match status" value="1"/>
</dbReference>
<dbReference type="PANTHER" id="PTHR30055:SF234">
    <property type="entry name" value="HTH-TYPE TRANSCRIPTIONAL REGULATOR BETI"/>
    <property type="match status" value="1"/>
</dbReference>
<dbReference type="PROSITE" id="PS50977">
    <property type="entry name" value="HTH_TETR_2"/>
    <property type="match status" value="1"/>
</dbReference>
<dbReference type="InterPro" id="IPR009057">
    <property type="entry name" value="Homeodomain-like_sf"/>
</dbReference>
<evidence type="ECO:0000256" key="3">
    <source>
        <dbReference type="ARBA" id="ARBA00023163"/>
    </source>
</evidence>